<protein>
    <submittedName>
        <fullName evidence="2">PRC-barrel domain containing protein</fullName>
    </submittedName>
</protein>
<evidence type="ECO:0000313" key="3">
    <source>
        <dbReference type="Proteomes" id="UP001202117"/>
    </source>
</evidence>
<comment type="caution">
    <text evidence="2">The sequence shown here is derived from an EMBL/GenBank/DDBJ whole genome shotgun (WGS) entry which is preliminary data.</text>
</comment>
<feature type="compositionally biased region" description="Basic and acidic residues" evidence="1">
    <location>
        <begin position="155"/>
        <end position="182"/>
    </location>
</feature>
<dbReference type="EMBL" id="JAKVPY010000015">
    <property type="protein sequence ID" value="MCH4564100.1"/>
    <property type="molecule type" value="Genomic_DNA"/>
</dbReference>
<accession>A0ABS9RWA6</accession>
<feature type="region of interest" description="Disordered" evidence="1">
    <location>
        <begin position="145"/>
        <end position="194"/>
    </location>
</feature>
<reference evidence="2 3" key="1">
    <citation type="submission" date="2022-02" db="EMBL/GenBank/DDBJ databases">
        <title>Halomonas fukangensis sp. nov., a halophilic bacterium isolated from a bulk soil of Kalidium foliatum at Fukang.</title>
        <authorList>
            <person name="Huang Y."/>
        </authorList>
    </citation>
    <scope>NUCLEOTIDE SEQUENCE [LARGE SCALE GENOMIC DNA]</scope>
    <source>
        <strain evidence="2 3">EGI 63088</strain>
    </source>
</reference>
<name>A0ABS9RWA6_9GAMM</name>
<evidence type="ECO:0000256" key="1">
    <source>
        <dbReference type="SAM" id="MobiDB-lite"/>
    </source>
</evidence>
<dbReference type="Gene3D" id="1.10.287.700">
    <property type="entry name" value="Helix hairpin bin"/>
    <property type="match status" value="1"/>
</dbReference>
<evidence type="ECO:0000313" key="2">
    <source>
        <dbReference type="EMBL" id="MCH4564100.1"/>
    </source>
</evidence>
<dbReference type="SUPFAM" id="SSF50346">
    <property type="entry name" value="PRC-barrel domain"/>
    <property type="match status" value="1"/>
</dbReference>
<dbReference type="Proteomes" id="UP001202117">
    <property type="component" value="Unassembled WGS sequence"/>
</dbReference>
<keyword evidence="3" id="KW-1185">Reference proteome</keyword>
<organism evidence="2 3">
    <name type="scientific">Halomonas flagellata</name>
    <dbReference type="NCBI Taxonomy" id="2920385"/>
    <lineage>
        <taxon>Bacteria</taxon>
        <taxon>Pseudomonadati</taxon>
        <taxon>Pseudomonadota</taxon>
        <taxon>Gammaproteobacteria</taxon>
        <taxon>Oceanospirillales</taxon>
        <taxon>Halomonadaceae</taxon>
        <taxon>Halomonas</taxon>
    </lineage>
</organism>
<dbReference type="Gene3D" id="2.30.30.240">
    <property type="entry name" value="PRC-barrel domain"/>
    <property type="match status" value="1"/>
</dbReference>
<dbReference type="InterPro" id="IPR011033">
    <property type="entry name" value="PRC_barrel-like_sf"/>
</dbReference>
<proteinExistence type="predicted"/>
<dbReference type="RefSeq" id="WP_181422023.1">
    <property type="nucleotide sequence ID" value="NZ_JAKVPY010000015.1"/>
</dbReference>
<gene>
    <name evidence="2" type="ORF">MKP05_13365</name>
</gene>
<sequence length="194" mass="21116">MITGRITRTILPGALGLIATGLVISAQAQSDPQGLYSARMILDADVHLASDPDTPVGEVDDILLGDDMAVHALVVESGDTLGLGGQEIVITNALYRLDTRVDEDGAITHRVVVEASEEEFAALPHYDHDWQQQARERSRAAWERTQEGAESAWQRTREGAERVGDRAGRAWERTREGAERAGDAISEALDDMTN</sequence>